<dbReference type="STRING" id="908337.HMPREF9257_1659"/>
<keyword evidence="3" id="KW-1185">Reference proteome</keyword>
<dbReference type="PANTHER" id="PTHR37314:SF4">
    <property type="entry name" value="UPF0700 TRANSMEMBRANE PROTEIN YOAK"/>
    <property type="match status" value="1"/>
</dbReference>
<dbReference type="InterPro" id="IPR010699">
    <property type="entry name" value="DUF1275"/>
</dbReference>
<feature type="transmembrane region" description="Helical" evidence="1">
    <location>
        <begin position="196"/>
        <end position="216"/>
    </location>
</feature>
<feature type="transmembrane region" description="Helical" evidence="1">
    <location>
        <begin position="113"/>
        <end position="131"/>
    </location>
</feature>
<keyword evidence="1" id="KW-1133">Transmembrane helix</keyword>
<protein>
    <recommendedName>
        <fullName evidence="4">DUF1275 domain-containing protein</fullName>
    </recommendedName>
</protein>
<evidence type="ECO:0000313" key="2">
    <source>
        <dbReference type="EMBL" id="EFR30826.1"/>
    </source>
</evidence>
<dbReference type="eggNOG" id="COG3619">
    <property type="taxonomic scope" value="Bacteria"/>
</dbReference>
<sequence length="225" mass="24837">MRATNFNHILPAIILSSLAGSLDAYSYINFGKVFAGMQTGNIIILSIRIGQGAWSATPPYLLSIFMFVLGTLVTRFIQHQTRLKEKGEAGLIVLLFETVMMLLAAMLQDYVPPLVITSFFALAAAAQFQEFRSLGKHSYASTMMTGNLRNLTESFYDAVFLKDALAKNRLKYLSMVLASFVLGVLITAFLNLQLGLYSIWILVFGLFLVMLMGIRLGGLDQAGNK</sequence>
<dbReference type="AlphaFoldDB" id="E4KQ61"/>
<dbReference type="OrthoDB" id="7057004at2"/>
<feature type="transmembrane region" description="Helical" evidence="1">
    <location>
        <begin position="89"/>
        <end position="107"/>
    </location>
</feature>
<dbReference type="EMBL" id="AENN01000016">
    <property type="protein sequence ID" value="EFR30826.1"/>
    <property type="molecule type" value="Genomic_DNA"/>
</dbReference>
<gene>
    <name evidence="2" type="ORF">HMPREF9257_1659</name>
</gene>
<organism evidence="2 3">
    <name type="scientific">Eremococcus coleocola ACS-139-V-Col8</name>
    <dbReference type="NCBI Taxonomy" id="908337"/>
    <lineage>
        <taxon>Bacteria</taxon>
        <taxon>Bacillati</taxon>
        <taxon>Bacillota</taxon>
        <taxon>Bacilli</taxon>
        <taxon>Lactobacillales</taxon>
        <taxon>Aerococcaceae</taxon>
        <taxon>Eremococcus</taxon>
    </lineage>
</organism>
<evidence type="ECO:0008006" key="4">
    <source>
        <dbReference type="Google" id="ProtNLM"/>
    </source>
</evidence>
<evidence type="ECO:0000256" key="1">
    <source>
        <dbReference type="SAM" id="Phobius"/>
    </source>
</evidence>
<keyword evidence="1" id="KW-0472">Membrane</keyword>
<dbReference type="RefSeq" id="WP_006418612.1">
    <property type="nucleotide sequence ID" value="NZ_AENN01000016.1"/>
</dbReference>
<dbReference type="Proteomes" id="UP000005990">
    <property type="component" value="Unassembled WGS sequence"/>
</dbReference>
<proteinExistence type="predicted"/>
<dbReference type="PANTHER" id="PTHR37314">
    <property type="entry name" value="SLR0142 PROTEIN"/>
    <property type="match status" value="1"/>
</dbReference>
<comment type="caution">
    <text evidence="2">The sequence shown here is derived from an EMBL/GenBank/DDBJ whole genome shotgun (WGS) entry which is preliminary data.</text>
</comment>
<dbReference type="Pfam" id="PF06912">
    <property type="entry name" value="DUF1275"/>
    <property type="match status" value="1"/>
</dbReference>
<reference evidence="2 3" key="1">
    <citation type="submission" date="2010-10" db="EMBL/GenBank/DDBJ databases">
        <authorList>
            <person name="Durkin A.S."/>
            <person name="Madupu R."/>
            <person name="Torralba M."/>
            <person name="Gillis M."/>
            <person name="Methe B."/>
            <person name="Sutton G."/>
            <person name="Nelson K.E."/>
        </authorList>
    </citation>
    <scope>NUCLEOTIDE SEQUENCE [LARGE SCALE GENOMIC DNA]</scope>
    <source>
        <strain evidence="2 3">ACS-139-V-Col8</strain>
    </source>
</reference>
<feature type="transmembrane region" description="Helical" evidence="1">
    <location>
        <begin position="172"/>
        <end position="190"/>
    </location>
</feature>
<name>E4KQ61_9LACT</name>
<feature type="transmembrane region" description="Helical" evidence="1">
    <location>
        <begin position="60"/>
        <end position="77"/>
    </location>
</feature>
<evidence type="ECO:0000313" key="3">
    <source>
        <dbReference type="Proteomes" id="UP000005990"/>
    </source>
</evidence>
<accession>E4KQ61</accession>
<keyword evidence="1" id="KW-0812">Transmembrane</keyword>